<reference evidence="2" key="1">
    <citation type="submission" date="2021-02" db="EMBL/GenBank/DDBJ databases">
        <authorList>
            <person name="Nowell W R."/>
        </authorList>
    </citation>
    <scope>NUCLEOTIDE SEQUENCE</scope>
</reference>
<evidence type="ECO:0000313" key="3">
    <source>
        <dbReference type="Proteomes" id="UP000663870"/>
    </source>
</evidence>
<gene>
    <name evidence="2" type="ORF">JXQ802_LOCUS59125</name>
    <name evidence="1" type="ORF">PYM288_LOCUS42473</name>
</gene>
<dbReference type="Proteomes" id="UP000663870">
    <property type="component" value="Unassembled WGS sequence"/>
</dbReference>
<dbReference type="EMBL" id="CAJNOH010016243">
    <property type="protein sequence ID" value="CAF1569572.1"/>
    <property type="molecule type" value="Genomic_DNA"/>
</dbReference>
<organism evidence="2 3">
    <name type="scientific">Rotaria sordida</name>
    <dbReference type="NCBI Taxonomy" id="392033"/>
    <lineage>
        <taxon>Eukaryota</taxon>
        <taxon>Metazoa</taxon>
        <taxon>Spiralia</taxon>
        <taxon>Gnathifera</taxon>
        <taxon>Rotifera</taxon>
        <taxon>Eurotatoria</taxon>
        <taxon>Bdelloidea</taxon>
        <taxon>Philodinida</taxon>
        <taxon>Philodinidae</taxon>
        <taxon>Rotaria</taxon>
    </lineage>
</organism>
<protein>
    <submittedName>
        <fullName evidence="2">Uncharacterized protein</fullName>
    </submittedName>
</protein>
<keyword evidence="3" id="KW-1185">Reference proteome</keyword>
<accession>A0A816GY62</accession>
<dbReference type="AlphaFoldDB" id="A0A816GY62"/>
<comment type="caution">
    <text evidence="2">The sequence shown here is derived from an EMBL/GenBank/DDBJ whole genome shotgun (WGS) entry which is preliminary data.</text>
</comment>
<dbReference type="EMBL" id="CAJNOL010018186">
    <property type="protein sequence ID" value="CAF1680808.1"/>
    <property type="molecule type" value="Genomic_DNA"/>
</dbReference>
<proteinExistence type="predicted"/>
<name>A0A816GY62_9BILA</name>
<dbReference type="Proteomes" id="UP000663854">
    <property type="component" value="Unassembled WGS sequence"/>
</dbReference>
<sequence>MEGDFNNYDNVAEFDMKSMNNDDDSVMSVGIDNVATIYSNANIDIQPNSISIPIFRCSKSHHHLCEDELTIKSFDHIRVSKPDRWKIGSDEFQIFVEDIRTILFKQKKFDFDDPSCFSDEGYQAIVGLSKGISRLIIIVEII</sequence>
<evidence type="ECO:0000313" key="1">
    <source>
        <dbReference type="EMBL" id="CAF1569572.1"/>
    </source>
</evidence>
<evidence type="ECO:0000313" key="2">
    <source>
        <dbReference type="EMBL" id="CAF1680808.1"/>
    </source>
</evidence>